<protein>
    <recommendedName>
        <fullName evidence="4">Nicotinamide riboside transporter PnuC</fullName>
    </recommendedName>
</protein>
<evidence type="ECO:0000256" key="7">
    <source>
        <dbReference type="ARBA" id="ARBA00022692"/>
    </source>
</evidence>
<name>A0A0L8V441_9BACT</name>
<feature type="transmembrane region" description="Helical" evidence="10">
    <location>
        <begin position="172"/>
        <end position="190"/>
    </location>
</feature>
<dbReference type="NCBIfam" id="TIGR01528">
    <property type="entry name" value="NMN_trans_PnuC"/>
    <property type="match status" value="1"/>
</dbReference>
<dbReference type="PANTHER" id="PTHR36122">
    <property type="entry name" value="NICOTINAMIDE RIBOSIDE TRANSPORTER PNUC"/>
    <property type="match status" value="1"/>
</dbReference>
<organism evidence="11 12">
    <name type="scientific">Sunxiuqinia dokdonensis</name>
    <dbReference type="NCBI Taxonomy" id="1409788"/>
    <lineage>
        <taxon>Bacteria</taxon>
        <taxon>Pseudomonadati</taxon>
        <taxon>Bacteroidota</taxon>
        <taxon>Bacteroidia</taxon>
        <taxon>Marinilabiliales</taxon>
        <taxon>Prolixibacteraceae</taxon>
        <taxon>Sunxiuqinia</taxon>
    </lineage>
</organism>
<keyword evidence="7 10" id="KW-0812">Transmembrane</keyword>
<proteinExistence type="inferred from homology"/>
<accession>A0A0L8V441</accession>
<evidence type="ECO:0000256" key="8">
    <source>
        <dbReference type="ARBA" id="ARBA00022989"/>
    </source>
</evidence>
<evidence type="ECO:0000256" key="5">
    <source>
        <dbReference type="ARBA" id="ARBA00022448"/>
    </source>
</evidence>
<dbReference type="STRING" id="1409788.NC99_39230"/>
<keyword evidence="6" id="KW-1003">Cell membrane</keyword>
<feature type="transmembrane region" description="Helical" evidence="10">
    <location>
        <begin position="97"/>
        <end position="119"/>
    </location>
</feature>
<comment type="subcellular location">
    <subcellularLocation>
        <location evidence="2">Cell membrane</location>
        <topology evidence="2">Multi-pass membrane protein</topology>
    </subcellularLocation>
</comment>
<dbReference type="GO" id="GO:0005886">
    <property type="term" value="C:plasma membrane"/>
    <property type="evidence" value="ECO:0007669"/>
    <property type="project" value="UniProtKB-SubCell"/>
</dbReference>
<evidence type="ECO:0000256" key="1">
    <source>
        <dbReference type="ARBA" id="ARBA00002672"/>
    </source>
</evidence>
<gene>
    <name evidence="11" type="ORF">NC99_39230</name>
</gene>
<evidence type="ECO:0000256" key="3">
    <source>
        <dbReference type="ARBA" id="ARBA00006669"/>
    </source>
</evidence>
<dbReference type="PANTHER" id="PTHR36122:SF2">
    <property type="entry name" value="NICOTINAMIDE RIBOSIDE TRANSPORTER PNUC"/>
    <property type="match status" value="1"/>
</dbReference>
<comment type="similarity">
    <text evidence="3">Belongs to the nicotinamide ribonucleoside (NR) uptake permease (TC 4.B.1) family.</text>
</comment>
<comment type="function">
    <text evidence="1">Required for nicotinamide riboside transport across the inner membrane.</text>
</comment>
<comment type="caution">
    <text evidence="11">The sequence shown here is derived from an EMBL/GenBank/DDBJ whole genome shotgun (WGS) entry which is preliminary data.</text>
</comment>
<evidence type="ECO:0000313" key="12">
    <source>
        <dbReference type="Proteomes" id="UP000036958"/>
    </source>
</evidence>
<feature type="transmembrane region" description="Helical" evidence="10">
    <location>
        <begin position="35"/>
        <end position="54"/>
    </location>
</feature>
<evidence type="ECO:0000256" key="9">
    <source>
        <dbReference type="ARBA" id="ARBA00023136"/>
    </source>
</evidence>
<keyword evidence="9 10" id="KW-0472">Membrane</keyword>
<dbReference type="InterPro" id="IPR006419">
    <property type="entry name" value="NMN_transpt_PnuC"/>
</dbReference>
<evidence type="ECO:0000256" key="6">
    <source>
        <dbReference type="ARBA" id="ARBA00022475"/>
    </source>
</evidence>
<keyword evidence="8 10" id="KW-1133">Transmembrane helix</keyword>
<sequence>MTDSLLTWLTANYIELLGAVLGFAYIFLSIRQHIFTWPVGLITSAIYVYVFLVSKFYADMLLQLYYVGVSIYGWYFWLKGNPDSKAELTVSRMPRRFYLPVIGITIVLFLIFLFGLKYYTDSPVPFGDSLTTAMSIVATWMLARKYLEHWLIWIFVDFFSAFLYGFKGLWPTVVLFLVYTGMAAVGYRSWKIDLNRQNA</sequence>
<reference evidence="12" key="1">
    <citation type="submission" date="2015-07" db="EMBL/GenBank/DDBJ databases">
        <title>Genome sequencing of Sunxiuqinia dokdonensis strain SK.</title>
        <authorList>
            <person name="Ahn S."/>
            <person name="Kim B.-C."/>
        </authorList>
    </citation>
    <scope>NUCLEOTIDE SEQUENCE [LARGE SCALE GENOMIC DNA]</scope>
    <source>
        <strain evidence="12">SK</strain>
    </source>
</reference>
<feature type="transmembrane region" description="Helical" evidence="10">
    <location>
        <begin position="6"/>
        <end position="28"/>
    </location>
</feature>
<dbReference type="GO" id="GO:0034257">
    <property type="term" value="F:nicotinamide riboside transmembrane transporter activity"/>
    <property type="evidence" value="ECO:0007669"/>
    <property type="project" value="InterPro"/>
</dbReference>
<dbReference type="EMBL" id="LGIA01000194">
    <property type="protein sequence ID" value="KOH43255.1"/>
    <property type="molecule type" value="Genomic_DNA"/>
</dbReference>
<evidence type="ECO:0000256" key="10">
    <source>
        <dbReference type="SAM" id="Phobius"/>
    </source>
</evidence>
<keyword evidence="5" id="KW-0813">Transport</keyword>
<feature type="transmembrane region" description="Helical" evidence="10">
    <location>
        <begin position="60"/>
        <end position="77"/>
    </location>
</feature>
<evidence type="ECO:0000256" key="2">
    <source>
        <dbReference type="ARBA" id="ARBA00004651"/>
    </source>
</evidence>
<dbReference type="Pfam" id="PF04973">
    <property type="entry name" value="NMN_transporter"/>
    <property type="match status" value="1"/>
</dbReference>
<dbReference type="AlphaFoldDB" id="A0A0L8V441"/>
<evidence type="ECO:0000256" key="4">
    <source>
        <dbReference type="ARBA" id="ARBA00017522"/>
    </source>
</evidence>
<keyword evidence="12" id="KW-1185">Reference proteome</keyword>
<dbReference type="OrthoDB" id="9791248at2"/>
<dbReference type="Proteomes" id="UP000036958">
    <property type="component" value="Unassembled WGS sequence"/>
</dbReference>
<dbReference type="RefSeq" id="WP_053187108.1">
    <property type="nucleotide sequence ID" value="NZ_LGIA01000194.1"/>
</dbReference>
<evidence type="ECO:0000313" key="11">
    <source>
        <dbReference type="EMBL" id="KOH43255.1"/>
    </source>
</evidence>